<accession>A0A835F3R0</accession>
<comment type="caution">
    <text evidence="1">The sequence shown here is derived from an EMBL/GenBank/DDBJ whole genome shotgun (WGS) entry which is preliminary data.</text>
</comment>
<evidence type="ECO:0000313" key="1">
    <source>
        <dbReference type="EMBL" id="KAF8727382.1"/>
    </source>
</evidence>
<keyword evidence="2" id="KW-1185">Reference proteome</keyword>
<evidence type="ECO:0000313" key="2">
    <source>
        <dbReference type="Proteomes" id="UP000636709"/>
    </source>
</evidence>
<proteinExistence type="predicted"/>
<reference evidence="1" key="1">
    <citation type="submission" date="2020-07" db="EMBL/GenBank/DDBJ databases">
        <title>Genome sequence and genetic diversity analysis of an under-domesticated orphan crop, white fonio (Digitaria exilis).</title>
        <authorList>
            <person name="Bennetzen J.L."/>
            <person name="Chen S."/>
            <person name="Ma X."/>
            <person name="Wang X."/>
            <person name="Yssel A.E.J."/>
            <person name="Chaluvadi S.R."/>
            <person name="Johnson M."/>
            <person name="Gangashetty P."/>
            <person name="Hamidou F."/>
            <person name="Sanogo M.D."/>
            <person name="Zwaenepoel A."/>
            <person name="Wallace J."/>
            <person name="Van De Peer Y."/>
            <person name="Van Deynze A."/>
        </authorList>
    </citation>
    <scope>NUCLEOTIDE SEQUENCE</scope>
    <source>
        <tissue evidence="1">Leaves</tissue>
    </source>
</reference>
<gene>
    <name evidence="1" type="ORF">HU200_018985</name>
</gene>
<dbReference type="EMBL" id="JACEFO010001644">
    <property type="protein sequence ID" value="KAF8727382.1"/>
    <property type="molecule type" value="Genomic_DNA"/>
</dbReference>
<organism evidence="1 2">
    <name type="scientific">Digitaria exilis</name>
    <dbReference type="NCBI Taxonomy" id="1010633"/>
    <lineage>
        <taxon>Eukaryota</taxon>
        <taxon>Viridiplantae</taxon>
        <taxon>Streptophyta</taxon>
        <taxon>Embryophyta</taxon>
        <taxon>Tracheophyta</taxon>
        <taxon>Spermatophyta</taxon>
        <taxon>Magnoliopsida</taxon>
        <taxon>Liliopsida</taxon>
        <taxon>Poales</taxon>
        <taxon>Poaceae</taxon>
        <taxon>PACMAD clade</taxon>
        <taxon>Panicoideae</taxon>
        <taxon>Panicodae</taxon>
        <taxon>Paniceae</taxon>
        <taxon>Anthephorinae</taxon>
        <taxon>Digitaria</taxon>
    </lineage>
</organism>
<name>A0A835F3R0_9POAL</name>
<sequence>MKEEENFARSKFQPTEMVVVLCTLVLSQFDEHMAMRPSI</sequence>
<dbReference type="Proteomes" id="UP000636709">
    <property type="component" value="Unassembled WGS sequence"/>
</dbReference>
<protein>
    <submittedName>
        <fullName evidence="1">Uncharacterized protein</fullName>
    </submittedName>
</protein>
<dbReference type="AlphaFoldDB" id="A0A835F3R0"/>